<keyword evidence="12" id="KW-1185">Reference proteome</keyword>
<comment type="subcellular location">
    <subcellularLocation>
        <location evidence="10">Cell inner membrane</location>
    </subcellularLocation>
    <subcellularLocation>
        <location evidence="2">Cell membrane</location>
        <topology evidence="2">Single-pass membrane protein</topology>
    </subcellularLocation>
</comment>
<keyword evidence="11" id="KW-0966">Cell projection</keyword>
<evidence type="ECO:0000256" key="5">
    <source>
        <dbReference type="ARBA" id="ARBA00022500"/>
    </source>
</evidence>
<sequence>MAEIDAATGAPEQEAPKKRSIRGLVIGLAMALALGGGGFFAVYSGLVFAPGETGEEKSAAVKLEPAALPPVAFVPLEPLVISLGRNAGNKHLRFRAELEVFPGTEADVGALAPRVMDVLNSYLRAVELRDLEDPAALIDLRAQMLRRVQLVAGEGRVKDLLIMEFVLN</sequence>
<dbReference type="PANTHER" id="PTHR35091">
    <property type="entry name" value="FLAGELLAR PROTEIN FLIL"/>
    <property type="match status" value="1"/>
</dbReference>
<keyword evidence="5 10" id="KW-0145">Chemotaxis</keyword>
<dbReference type="InterPro" id="IPR005503">
    <property type="entry name" value="FliL"/>
</dbReference>
<evidence type="ECO:0000256" key="1">
    <source>
        <dbReference type="ARBA" id="ARBA00002254"/>
    </source>
</evidence>
<dbReference type="EMBL" id="BMGI01000001">
    <property type="protein sequence ID" value="GGD22795.1"/>
    <property type="molecule type" value="Genomic_DNA"/>
</dbReference>
<evidence type="ECO:0000313" key="11">
    <source>
        <dbReference type="EMBL" id="GGD22795.1"/>
    </source>
</evidence>
<accession>A0ABQ1QDA1</accession>
<evidence type="ECO:0000313" key="12">
    <source>
        <dbReference type="Proteomes" id="UP000617355"/>
    </source>
</evidence>
<keyword evidence="7 10" id="KW-0283">Flagellar rotation</keyword>
<proteinExistence type="inferred from homology"/>
<protein>
    <recommendedName>
        <fullName evidence="10">Flagellar protein FliL</fullName>
    </recommendedName>
</protein>
<organism evidence="11 12">
    <name type="scientific">Sinisalibacter lacisalsi</name>
    <dbReference type="NCBI Taxonomy" id="1526570"/>
    <lineage>
        <taxon>Bacteria</taxon>
        <taxon>Pseudomonadati</taxon>
        <taxon>Pseudomonadota</taxon>
        <taxon>Alphaproteobacteria</taxon>
        <taxon>Rhodobacterales</taxon>
        <taxon>Roseobacteraceae</taxon>
        <taxon>Sinisalibacter</taxon>
    </lineage>
</organism>
<keyword evidence="9 10" id="KW-0472">Membrane</keyword>
<feature type="transmembrane region" description="Helical" evidence="10">
    <location>
        <begin position="24"/>
        <end position="46"/>
    </location>
</feature>
<keyword evidence="8 10" id="KW-1133">Transmembrane helix</keyword>
<keyword evidence="6 10" id="KW-0812">Transmembrane</keyword>
<keyword evidence="11" id="KW-0969">Cilium</keyword>
<evidence type="ECO:0000256" key="4">
    <source>
        <dbReference type="ARBA" id="ARBA00022475"/>
    </source>
</evidence>
<gene>
    <name evidence="11" type="ORF">GCM10011358_04130</name>
</gene>
<dbReference type="RefSeq" id="WP_188525946.1">
    <property type="nucleotide sequence ID" value="NZ_BMGI01000001.1"/>
</dbReference>
<dbReference type="Pfam" id="PF03748">
    <property type="entry name" value="FliL"/>
    <property type="match status" value="1"/>
</dbReference>
<evidence type="ECO:0000256" key="7">
    <source>
        <dbReference type="ARBA" id="ARBA00022779"/>
    </source>
</evidence>
<keyword evidence="11" id="KW-0282">Flagellum</keyword>
<dbReference type="Proteomes" id="UP000617355">
    <property type="component" value="Unassembled WGS sequence"/>
</dbReference>
<evidence type="ECO:0000256" key="10">
    <source>
        <dbReference type="RuleBase" id="RU364125"/>
    </source>
</evidence>
<evidence type="ECO:0000256" key="9">
    <source>
        <dbReference type="ARBA" id="ARBA00023136"/>
    </source>
</evidence>
<evidence type="ECO:0000256" key="3">
    <source>
        <dbReference type="ARBA" id="ARBA00008281"/>
    </source>
</evidence>
<reference evidence="12" key="1">
    <citation type="journal article" date="2019" name="Int. J. Syst. Evol. Microbiol.">
        <title>The Global Catalogue of Microorganisms (GCM) 10K type strain sequencing project: providing services to taxonomists for standard genome sequencing and annotation.</title>
        <authorList>
            <consortium name="The Broad Institute Genomics Platform"/>
            <consortium name="The Broad Institute Genome Sequencing Center for Infectious Disease"/>
            <person name="Wu L."/>
            <person name="Ma J."/>
        </authorList>
    </citation>
    <scope>NUCLEOTIDE SEQUENCE [LARGE SCALE GENOMIC DNA]</scope>
    <source>
        <strain evidence="12">CGMCC 1.12922</strain>
    </source>
</reference>
<keyword evidence="4" id="KW-1003">Cell membrane</keyword>
<evidence type="ECO:0000256" key="8">
    <source>
        <dbReference type="ARBA" id="ARBA00022989"/>
    </source>
</evidence>
<evidence type="ECO:0000256" key="6">
    <source>
        <dbReference type="ARBA" id="ARBA00022692"/>
    </source>
</evidence>
<comment type="function">
    <text evidence="1 10">Controls the rotational direction of flagella during chemotaxis.</text>
</comment>
<comment type="caution">
    <text evidence="11">The sequence shown here is derived from an EMBL/GenBank/DDBJ whole genome shotgun (WGS) entry which is preliminary data.</text>
</comment>
<evidence type="ECO:0000256" key="2">
    <source>
        <dbReference type="ARBA" id="ARBA00004162"/>
    </source>
</evidence>
<comment type="similarity">
    <text evidence="3 10">Belongs to the FliL family.</text>
</comment>
<dbReference type="PANTHER" id="PTHR35091:SF2">
    <property type="entry name" value="FLAGELLAR PROTEIN FLIL"/>
    <property type="match status" value="1"/>
</dbReference>
<name>A0ABQ1QDA1_9RHOB</name>
<keyword evidence="10" id="KW-0997">Cell inner membrane</keyword>